<keyword evidence="2" id="KW-0732">Signal</keyword>
<reference evidence="3 4" key="1">
    <citation type="submission" date="2019-12" db="EMBL/GenBank/DDBJ databases">
        <authorList>
            <person name="Lee S.D."/>
        </authorList>
    </citation>
    <scope>NUCLEOTIDE SEQUENCE [LARGE SCALE GENOMIC DNA]</scope>
    <source>
        <strain evidence="3 4">GH3-10</strain>
    </source>
</reference>
<evidence type="ECO:0000256" key="1">
    <source>
        <dbReference type="SAM" id="MobiDB-lite"/>
    </source>
</evidence>
<feature type="region of interest" description="Disordered" evidence="1">
    <location>
        <begin position="243"/>
        <end position="280"/>
    </location>
</feature>
<sequence>MLRLNSLFAAAALTLCCVPAAAEEEARPEVALMGTVPIFWGEADGFAELLSGDAPSHWARGVLEEGFDLAPLDYLSADALKGHKYLLMAQPRGLTGEENVALDAWVRDGGSLLLFADPRMTGESRFHIGDRRRPQDVALLSPILAHWGLELAFDPAQQAGPHTVNHFGDAIPVNLRGELRPVGDAQYCTTSADGLLAHCAIGAGQVMIVADAAMLDIFDRTDAGESALRWLVAHIFEEFGDRAGNDVPATHEATENQRDSVESPESEHHHHHLHGGNHSQ</sequence>
<feature type="compositionally biased region" description="Basic residues" evidence="1">
    <location>
        <begin position="269"/>
        <end position="280"/>
    </location>
</feature>
<accession>A0A844XCF8</accession>
<evidence type="ECO:0000313" key="4">
    <source>
        <dbReference type="Proteomes" id="UP000461409"/>
    </source>
</evidence>
<evidence type="ECO:0000313" key="3">
    <source>
        <dbReference type="EMBL" id="MWV27382.1"/>
    </source>
</evidence>
<feature type="chain" id="PRO_5033041884" evidence="2">
    <location>
        <begin position="23"/>
        <end position="280"/>
    </location>
</feature>
<name>A0A844XCF8_9SPHN</name>
<keyword evidence="4" id="KW-1185">Reference proteome</keyword>
<feature type="compositionally biased region" description="Basic and acidic residues" evidence="1">
    <location>
        <begin position="252"/>
        <end position="268"/>
    </location>
</feature>
<dbReference type="RefSeq" id="WP_160484953.1">
    <property type="nucleotide sequence ID" value="NZ_WUBR01000001.1"/>
</dbReference>
<protein>
    <submittedName>
        <fullName evidence="3">ABC transporter</fullName>
    </submittedName>
</protein>
<dbReference type="Proteomes" id="UP000461409">
    <property type="component" value="Unassembled WGS sequence"/>
</dbReference>
<organism evidence="3 4">
    <name type="scientific">Aurantiacibacter rhizosphaerae</name>
    <dbReference type="NCBI Taxonomy" id="2691582"/>
    <lineage>
        <taxon>Bacteria</taxon>
        <taxon>Pseudomonadati</taxon>
        <taxon>Pseudomonadota</taxon>
        <taxon>Alphaproteobacteria</taxon>
        <taxon>Sphingomonadales</taxon>
        <taxon>Erythrobacteraceae</taxon>
        <taxon>Aurantiacibacter</taxon>
    </lineage>
</organism>
<gene>
    <name evidence="3" type="ORF">GRF63_05640</name>
</gene>
<comment type="caution">
    <text evidence="3">The sequence shown here is derived from an EMBL/GenBank/DDBJ whole genome shotgun (WGS) entry which is preliminary data.</text>
</comment>
<evidence type="ECO:0000256" key="2">
    <source>
        <dbReference type="SAM" id="SignalP"/>
    </source>
</evidence>
<dbReference type="EMBL" id="WUBR01000001">
    <property type="protein sequence ID" value="MWV27382.1"/>
    <property type="molecule type" value="Genomic_DNA"/>
</dbReference>
<proteinExistence type="predicted"/>
<dbReference type="AlphaFoldDB" id="A0A844XCF8"/>
<feature type="signal peptide" evidence="2">
    <location>
        <begin position="1"/>
        <end position="22"/>
    </location>
</feature>
<reference evidence="3 4" key="2">
    <citation type="submission" date="2020-02" db="EMBL/GenBank/DDBJ databases">
        <title>Erythrobacter dongmakensis sp. nov., isolated from a tidal mudflat.</title>
        <authorList>
            <person name="Kim I.S."/>
        </authorList>
    </citation>
    <scope>NUCLEOTIDE SEQUENCE [LARGE SCALE GENOMIC DNA]</scope>
    <source>
        <strain evidence="3 4">GH3-10</strain>
    </source>
</reference>